<dbReference type="Pfam" id="PF08534">
    <property type="entry name" value="Redoxin"/>
    <property type="match status" value="1"/>
</dbReference>
<dbReference type="PANTHER" id="PTHR42852:SF17">
    <property type="entry name" value="THIOREDOXIN-LIKE PROTEIN HI_1115"/>
    <property type="match status" value="1"/>
</dbReference>
<keyword evidence="3" id="KW-1185">Reference proteome</keyword>
<accession>A0ABT5XUK6</accession>
<comment type="caution">
    <text evidence="2">The sequence shown here is derived from an EMBL/GenBank/DDBJ whole genome shotgun (WGS) entry which is preliminary data.</text>
</comment>
<proteinExistence type="predicted"/>
<dbReference type="PANTHER" id="PTHR42852">
    <property type="entry name" value="THIOL:DISULFIDE INTERCHANGE PROTEIN DSBE"/>
    <property type="match status" value="1"/>
</dbReference>
<sequence length="393" mass="45346">MKLKIVFLYILFHHFSFSQSPEQNTKILEKSFERMMELQSVAYDSYKEAEESNVTYLTQKDFIYFDLKSGSLLKTPRYYLGTDEDKLLYDGKRQLLSSKKKQLVMVNDKPLVNNPLLLTFVPIRNFMAEVLTNDSTTVKLVDNKSSSNDFEFKITIHEGWFDWERRKITQKEGYKDSNYVLHLYADNLLPKRMTKENGPTGHLTRTFDHYRFDYTKSEDFWEGNELPDYKRVSLEEFFQTPEKETVDGNNSKQEPIGQDFELPVIGSNNTIKPFNITGQVVLLEFWFRNCGPCVKAVPSINMLHTKYGNKGLNIFGVEFIEGEASLNLLKAYKSKTNMLYPSLYMGGPLATSLNVQAGPTIVIIDKKGEIIYNQPGYDEEKVSSVLSNVLSLD</sequence>
<evidence type="ECO:0000313" key="2">
    <source>
        <dbReference type="EMBL" id="MDF0714859.1"/>
    </source>
</evidence>
<evidence type="ECO:0000259" key="1">
    <source>
        <dbReference type="PROSITE" id="PS51352"/>
    </source>
</evidence>
<dbReference type="InterPro" id="IPR013766">
    <property type="entry name" value="Thioredoxin_domain"/>
</dbReference>
<dbReference type="EMBL" id="JARFVB010000001">
    <property type="protein sequence ID" value="MDF0714859.1"/>
    <property type="molecule type" value="Genomic_DNA"/>
</dbReference>
<feature type="domain" description="Thioredoxin" evidence="1">
    <location>
        <begin position="232"/>
        <end position="391"/>
    </location>
</feature>
<dbReference type="InterPro" id="IPR036249">
    <property type="entry name" value="Thioredoxin-like_sf"/>
</dbReference>
<gene>
    <name evidence="2" type="ORF">PY092_01760</name>
</gene>
<dbReference type="CDD" id="cd02966">
    <property type="entry name" value="TlpA_like_family"/>
    <property type="match status" value="1"/>
</dbReference>
<evidence type="ECO:0000313" key="3">
    <source>
        <dbReference type="Proteomes" id="UP001221366"/>
    </source>
</evidence>
<dbReference type="Gene3D" id="3.40.30.10">
    <property type="entry name" value="Glutaredoxin"/>
    <property type="match status" value="1"/>
</dbReference>
<dbReference type="Proteomes" id="UP001221366">
    <property type="component" value="Unassembled WGS sequence"/>
</dbReference>
<dbReference type="PROSITE" id="PS51352">
    <property type="entry name" value="THIOREDOXIN_2"/>
    <property type="match status" value="1"/>
</dbReference>
<name>A0ABT5XUK6_9FLAO</name>
<dbReference type="SUPFAM" id="SSF52833">
    <property type="entry name" value="Thioredoxin-like"/>
    <property type="match status" value="1"/>
</dbReference>
<dbReference type="InterPro" id="IPR050553">
    <property type="entry name" value="Thioredoxin_ResA/DsbE_sf"/>
</dbReference>
<organism evidence="2 3">
    <name type="scientific">Flagellimonas yonaguniensis</name>
    <dbReference type="NCBI Taxonomy" id="3031325"/>
    <lineage>
        <taxon>Bacteria</taxon>
        <taxon>Pseudomonadati</taxon>
        <taxon>Bacteroidota</taxon>
        <taxon>Flavobacteriia</taxon>
        <taxon>Flavobacteriales</taxon>
        <taxon>Flavobacteriaceae</taxon>
        <taxon>Flagellimonas</taxon>
    </lineage>
</organism>
<protein>
    <submittedName>
        <fullName evidence="2">TlpA disulfide reductase family protein</fullName>
    </submittedName>
</protein>
<dbReference type="RefSeq" id="WP_275614136.1">
    <property type="nucleotide sequence ID" value="NZ_JARFVB010000001.1"/>
</dbReference>
<reference evidence="2 3" key="1">
    <citation type="submission" date="2023-03" db="EMBL/GenBank/DDBJ databases">
        <title>Muricauda XX sp. nov. and Muricauda XXX sp. nov., two novel species isolated from Okinawa Trough.</title>
        <authorList>
            <person name="Cao W."/>
            <person name="Deng X."/>
        </authorList>
    </citation>
    <scope>NUCLEOTIDE SEQUENCE [LARGE SCALE GENOMIC DNA]</scope>
    <source>
        <strain evidence="2 3">334s03</strain>
    </source>
</reference>
<dbReference type="InterPro" id="IPR013740">
    <property type="entry name" value="Redoxin"/>
</dbReference>